<evidence type="ECO:0000313" key="2">
    <source>
        <dbReference type="EnsemblPlants" id="KQL24356"/>
    </source>
</evidence>
<dbReference type="Proteomes" id="UP000004995">
    <property type="component" value="Unassembled WGS sequence"/>
</dbReference>
<reference evidence="3" key="1">
    <citation type="journal article" date="2012" name="Nat. Biotechnol.">
        <title>Reference genome sequence of the model plant Setaria.</title>
        <authorList>
            <person name="Bennetzen J.L."/>
            <person name="Schmutz J."/>
            <person name="Wang H."/>
            <person name="Percifield R."/>
            <person name="Hawkins J."/>
            <person name="Pontaroli A.C."/>
            <person name="Estep M."/>
            <person name="Feng L."/>
            <person name="Vaughn J.N."/>
            <person name="Grimwood J."/>
            <person name="Jenkins J."/>
            <person name="Barry K."/>
            <person name="Lindquist E."/>
            <person name="Hellsten U."/>
            <person name="Deshpande S."/>
            <person name="Wang X."/>
            <person name="Wu X."/>
            <person name="Mitros T."/>
            <person name="Triplett J."/>
            <person name="Yang X."/>
            <person name="Ye C.Y."/>
            <person name="Mauro-Herrera M."/>
            <person name="Wang L."/>
            <person name="Li P."/>
            <person name="Sharma M."/>
            <person name="Sharma R."/>
            <person name="Ronald P.C."/>
            <person name="Panaud O."/>
            <person name="Kellogg E.A."/>
            <person name="Brutnell T.P."/>
            <person name="Doust A.N."/>
            <person name="Tuskan G.A."/>
            <person name="Rokhsar D."/>
            <person name="Devos K.M."/>
        </authorList>
    </citation>
    <scope>NUCLEOTIDE SEQUENCE [LARGE SCALE GENOMIC DNA]</scope>
    <source>
        <strain evidence="3">cv. Yugu1</strain>
    </source>
</reference>
<dbReference type="AlphaFoldDB" id="K4A2Z7"/>
<proteinExistence type="predicted"/>
<dbReference type="InParanoid" id="K4A2Z7"/>
<keyword evidence="1" id="KW-0812">Transmembrane</keyword>
<name>K4A2Z7_SETIT</name>
<sequence>MAVKDFGRSHLSRSGGFLAMLSMIQDFLLLFLA</sequence>
<dbReference type="EnsemblPlants" id="KQL24356">
    <property type="protein sequence ID" value="KQL24356"/>
    <property type="gene ID" value="SETIT_033249mg"/>
</dbReference>
<evidence type="ECO:0000256" key="1">
    <source>
        <dbReference type="SAM" id="Phobius"/>
    </source>
</evidence>
<evidence type="ECO:0000313" key="3">
    <source>
        <dbReference type="Proteomes" id="UP000004995"/>
    </source>
</evidence>
<accession>K4A2Z7</accession>
<keyword evidence="1" id="KW-0472">Membrane</keyword>
<reference evidence="2" key="2">
    <citation type="submission" date="2018-08" db="UniProtKB">
        <authorList>
            <consortium name="EnsemblPlants"/>
        </authorList>
    </citation>
    <scope>IDENTIFICATION</scope>
    <source>
        <strain evidence="2">Yugu1</strain>
    </source>
</reference>
<feature type="transmembrane region" description="Helical" evidence="1">
    <location>
        <begin position="15"/>
        <end position="32"/>
    </location>
</feature>
<dbReference type="EMBL" id="AGNK02001057">
    <property type="status" value="NOT_ANNOTATED_CDS"/>
    <property type="molecule type" value="Genomic_DNA"/>
</dbReference>
<keyword evidence="3" id="KW-1185">Reference proteome</keyword>
<protein>
    <submittedName>
        <fullName evidence="2">Uncharacterized protein</fullName>
    </submittedName>
</protein>
<keyword evidence="1" id="KW-1133">Transmembrane helix</keyword>
<dbReference type="HOGENOM" id="CLU_3385609_0_0_1"/>
<dbReference type="Gramene" id="KQL24356">
    <property type="protein sequence ID" value="KQL24356"/>
    <property type="gene ID" value="SETIT_033249mg"/>
</dbReference>
<organism evidence="2 3">
    <name type="scientific">Setaria italica</name>
    <name type="common">Foxtail millet</name>
    <name type="synonym">Panicum italicum</name>
    <dbReference type="NCBI Taxonomy" id="4555"/>
    <lineage>
        <taxon>Eukaryota</taxon>
        <taxon>Viridiplantae</taxon>
        <taxon>Streptophyta</taxon>
        <taxon>Embryophyta</taxon>
        <taxon>Tracheophyta</taxon>
        <taxon>Spermatophyta</taxon>
        <taxon>Magnoliopsida</taxon>
        <taxon>Liliopsida</taxon>
        <taxon>Poales</taxon>
        <taxon>Poaceae</taxon>
        <taxon>PACMAD clade</taxon>
        <taxon>Panicoideae</taxon>
        <taxon>Panicodae</taxon>
        <taxon>Paniceae</taxon>
        <taxon>Cenchrinae</taxon>
        <taxon>Setaria</taxon>
    </lineage>
</organism>